<dbReference type="GO" id="GO:0006096">
    <property type="term" value="P:glycolytic process"/>
    <property type="evidence" value="ECO:0007669"/>
    <property type="project" value="UniProtKB-UniRule"/>
</dbReference>
<accession>A0A0E3UM21</accession>
<keyword evidence="3 6" id="KW-0312">Gluconeogenesis</keyword>
<evidence type="ECO:0000256" key="3">
    <source>
        <dbReference type="ARBA" id="ARBA00022432"/>
    </source>
</evidence>
<comment type="pathway">
    <text evidence="6 10">Carbohydrate degradation; glycolysis; pyruvate from D-glyceraldehyde 3-phosphate: step 3/5.</text>
</comment>
<dbReference type="PANTHER" id="PTHR11931">
    <property type="entry name" value="PHOSPHOGLYCERATE MUTASE"/>
    <property type="match status" value="1"/>
</dbReference>
<comment type="subunit">
    <text evidence="6">Homodimer.</text>
</comment>
<comment type="function">
    <text evidence="6 10">Catalyzes the interconversion of 2-phosphoglycerate and 3-phosphoglycerate.</text>
</comment>
<dbReference type="AlphaFoldDB" id="A0A0E3UM21"/>
<protein>
    <recommendedName>
        <fullName evidence="6 10">2,3-bisphosphoglycerate-dependent phosphoglycerate mutase</fullName>
        <shortName evidence="6">BPG-dependent PGAM</shortName>
        <shortName evidence="6">PGAM</shortName>
        <shortName evidence="6">Phosphoglyceromutase</shortName>
        <shortName evidence="6">dPGM</shortName>
        <ecNumber evidence="6 10">5.4.2.11</ecNumber>
    </recommendedName>
</protein>
<evidence type="ECO:0000256" key="1">
    <source>
        <dbReference type="ARBA" id="ARBA00000380"/>
    </source>
</evidence>
<dbReference type="SMART" id="SM00855">
    <property type="entry name" value="PGAM"/>
    <property type="match status" value="1"/>
</dbReference>
<dbReference type="NCBIfam" id="TIGR01258">
    <property type="entry name" value="pgm_1"/>
    <property type="match status" value="1"/>
</dbReference>
<evidence type="ECO:0000256" key="6">
    <source>
        <dbReference type="HAMAP-Rule" id="MF_01039"/>
    </source>
</evidence>
<dbReference type="EC" id="5.4.2.11" evidence="6 10"/>
<evidence type="ECO:0000256" key="5">
    <source>
        <dbReference type="ARBA" id="ARBA00023235"/>
    </source>
</evidence>
<dbReference type="SUPFAM" id="SSF53254">
    <property type="entry name" value="Phosphoglycerate mutase-like"/>
    <property type="match status" value="1"/>
</dbReference>
<dbReference type="Proteomes" id="UP000033067">
    <property type="component" value="Chromosome"/>
</dbReference>
<sequence length="249" mass="27977">MTRKLVLLRHGQSQWNLENRFTGWVDVDLTEQGRAEAAAGGRLMREEGLHFDVAYTSTLKRAIRTLNLALGELDQDWLPVHKSWRLNERHYGALQGLDKAETAAKHGEEQVKIWRRSYDIPPPPMALDDPGHPANDPRYAGLDRNALPSTESLATTLDRVLPYWHDAIAPALKEGKDVLVAAHGNSLRALYKYLNDVSREEILELNIPTGIPLLFELDDELKVQSYRYLGDPEAAKRAAEAVANQGKAK</sequence>
<organism evidence="11 12">
    <name type="scientific">Pseudoxanthomonas suwonensis</name>
    <dbReference type="NCBI Taxonomy" id="314722"/>
    <lineage>
        <taxon>Bacteria</taxon>
        <taxon>Pseudomonadati</taxon>
        <taxon>Pseudomonadota</taxon>
        <taxon>Gammaproteobacteria</taxon>
        <taxon>Lysobacterales</taxon>
        <taxon>Lysobacteraceae</taxon>
        <taxon>Pseudoxanthomonas</taxon>
    </lineage>
</organism>
<feature type="binding site" evidence="6 8">
    <location>
        <position position="61"/>
    </location>
    <ligand>
        <name>substrate</name>
    </ligand>
</feature>
<dbReference type="OrthoDB" id="9781415at2"/>
<dbReference type="CDD" id="cd07067">
    <property type="entry name" value="HP_PGM_like"/>
    <property type="match status" value="1"/>
</dbReference>
<dbReference type="FunFam" id="3.40.50.1240:FF:000003">
    <property type="entry name" value="2,3-bisphosphoglycerate-dependent phosphoglycerate mutase"/>
    <property type="match status" value="1"/>
</dbReference>
<keyword evidence="12" id="KW-1185">Reference proteome</keyword>
<reference evidence="11 12" key="1">
    <citation type="journal article" date="2015" name="Genome Announc.">
        <title>Complete Genome Sequence of Pseudoxanthomonas suwonensis Strain J1, a Cellulose-Degrading Bacterium Isolated from Leaf- and Wood-Enriched Soil.</title>
        <authorList>
            <person name="Hou L."/>
            <person name="Jiang J."/>
            <person name="Xu Z."/>
            <person name="Zhou Y."/>
            <person name="Leung F.C."/>
        </authorList>
    </citation>
    <scope>NUCLEOTIDE SEQUENCE [LARGE SCALE GENOMIC DNA]</scope>
    <source>
        <strain evidence="11 12">J1</strain>
    </source>
</reference>
<feature type="site" description="Transition state stabilizer" evidence="6 9">
    <location>
        <position position="183"/>
    </location>
</feature>
<evidence type="ECO:0000256" key="2">
    <source>
        <dbReference type="ARBA" id="ARBA00006717"/>
    </source>
</evidence>
<keyword evidence="4 6" id="KW-0324">Glycolysis</keyword>
<dbReference type="UniPathway" id="UPA00109">
    <property type="reaction ID" value="UER00186"/>
</dbReference>
<keyword evidence="5 6" id="KW-0413">Isomerase</keyword>
<dbReference type="PIRSF" id="PIRSF000709">
    <property type="entry name" value="6PFK_2-Ptase"/>
    <property type="match status" value="1"/>
</dbReference>
<evidence type="ECO:0000256" key="4">
    <source>
        <dbReference type="ARBA" id="ARBA00023152"/>
    </source>
</evidence>
<feature type="active site" description="Proton donor/acceptor" evidence="6 7">
    <location>
        <position position="88"/>
    </location>
</feature>
<dbReference type="InterPro" id="IPR005952">
    <property type="entry name" value="Phosphogly_mut1"/>
</dbReference>
<name>A0A0E3UM21_9GAMM</name>
<dbReference type="NCBIfam" id="NF010713">
    <property type="entry name" value="PRK14115.1"/>
    <property type="match status" value="1"/>
</dbReference>
<dbReference type="PATRIC" id="fig|314722.6.peg.309"/>
<feature type="binding site" evidence="6 8">
    <location>
        <begin position="9"/>
        <end position="16"/>
    </location>
    <ligand>
        <name>substrate</name>
    </ligand>
</feature>
<feature type="binding site" evidence="6 8">
    <location>
        <begin position="88"/>
        <end position="91"/>
    </location>
    <ligand>
        <name>substrate</name>
    </ligand>
</feature>
<dbReference type="Pfam" id="PF00300">
    <property type="entry name" value="His_Phos_1"/>
    <property type="match status" value="1"/>
</dbReference>
<feature type="binding site" evidence="6 8">
    <location>
        <position position="99"/>
    </location>
    <ligand>
        <name>substrate</name>
    </ligand>
</feature>
<feature type="binding site" evidence="6 8">
    <location>
        <begin position="115"/>
        <end position="116"/>
    </location>
    <ligand>
        <name>substrate</name>
    </ligand>
</feature>
<evidence type="ECO:0000256" key="9">
    <source>
        <dbReference type="PIRSR" id="PIRSR613078-3"/>
    </source>
</evidence>
<feature type="active site" description="Tele-phosphohistidine intermediate" evidence="6 7">
    <location>
        <position position="10"/>
    </location>
</feature>
<feature type="binding site" evidence="6 8">
    <location>
        <begin position="184"/>
        <end position="185"/>
    </location>
    <ligand>
        <name>substrate</name>
    </ligand>
</feature>
<dbReference type="HAMAP" id="MF_01039">
    <property type="entry name" value="PGAM_GpmA"/>
    <property type="match status" value="1"/>
</dbReference>
<proteinExistence type="inferred from homology"/>
<dbReference type="InterPro" id="IPR029033">
    <property type="entry name" value="His_PPase_superfam"/>
</dbReference>
<evidence type="ECO:0000256" key="10">
    <source>
        <dbReference type="RuleBase" id="RU004512"/>
    </source>
</evidence>
<dbReference type="PROSITE" id="PS00175">
    <property type="entry name" value="PG_MUTASE"/>
    <property type="match status" value="1"/>
</dbReference>
<comment type="catalytic activity">
    <reaction evidence="1 6 10">
        <text>(2R)-2-phosphoglycerate = (2R)-3-phosphoglycerate</text>
        <dbReference type="Rhea" id="RHEA:15901"/>
        <dbReference type="ChEBI" id="CHEBI:58272"/>
        <dbReference type="ChEBI" id="CHEBI:58289"/>
        <dbReference type="EC" id="5.4.2.11"/>
    </reaction>
</comment>
<evidence type="ECO:0000256" key="8">
    <source>
        <dbReference type="PIRSR" id="PIRSR613078-2"/>
    </source>
</evidence>
<dbReference type="KEGG" id="psuw:WQ53_01470"/>
<comment type="similarity">
    <text evidence="2 6">Belongs to the phosphoglycerate mutase family. BPG-dependent PGAM subfamily.</text>
</comment>
<dbReference type="EMBL" id="CP011144">
    <property type="protein sequence ID" value="AKC85630.1"/>
    <property type="molecule type" value="Genomic_DNA"/>
</dbReference>
<evidence type="ECO:0000313" key="11">
    <source>
        <dbReference type="EMBL" id="AKC85630.1"/>
    </source>
</evidence>
<dbReference type="InterPro" id="IPR001345">
    <property type="entry name" value="PG/BPGM_mutase_AS"/>
</dbReference>
<dbReference type="GO" id="GO:0004619">
    <property type="term" value="F:phosphoglycerate mutase activity"/>
    <property type="evidence" value="ECO:0007669"/>
    <property type="project" value="UniProtKB-UniRule"/>
</dbReference>
<gene>
    <name evidence="6 11" type="primary">gpmA</name>
    <name evidence="11" type="ORF">WQ53_01470</name>
</gene>
<dbReference type="InterPro" id="IPR013078">
    <property type="entry name" value="His_Pase_superF_clade-1"/>
</dbReference>
<dbReference type="Gene3D" id="3.40.50.1240">
    <property type="entry name" value="Phosphoglycerate mutase-like"/>
    <property type="match status" value="1"/>
</dbReference>
<evidence type="ECO:0000313" key="12">
    <source>
        <dbReference type="Proteomes" id="UP000033067"/>
    </source>
</evidence>
<dbReference type="GO" id="GO:0006094">
    <property type="term" value="P:gluconeogenesis"/>
    <property type="evidence" value="ECO:0007669"/>
    <property type="project" value="UniProtKB-UniRule"/>
</dbReference>
<dbReference type="RefSeq" id="WP_052629705.1">
    <property type="nucleotide sequence ID" value="NZ_CP011144.1"/>
</dbReference>
<dbReference type="eggNOG" id="COG0588">
    <property type="taxonomic scope" value="Bacteria"/>
</dbReference>
<feature type="binding site" evidence="6 8">
    <location>
        <begin position="22"/>
        <end position="23"/>
    </location>
    <ligand>
        <name>substrate</name>
    </ligand>
</feature>
<evidence type="ECO:0000256" key="7">
    <source>
        <dbReference type="PIRSR" id="PIRSR613078-1"/>
    </source>
</evidence>